<name>A0A1N6EIY5_9BACT</name>
<accession>A0A1N6EIY5</accession>
<dbReference type="InterPro" id="IPR011990">
    <property type="entry name" value="TPR-like_helical_dom_sf"/>
</dbReference>
<protein>
    <submittedName>
        <fullName evidence="9">Starch-binding associating with outer membrane</fullName>
    </submittedName>
</protein>
<dbReference type="SUPFAM" id="SSF48452">
    <property type="entry name" value="TPR-like"/>
    <property type="match status" value="1"/>
</dbReference>
<comment type="subcellular location">
    <subcellularLocation>
        <location evidence="1">Cell outer membrane</location>
    </subcellularLocation>
</comment>
<feature type="region of interest" description="Disordered" evidence="6">
    <location>
        <begin position="598"/>
        <end position="617"/>
    </location>
</feature>
<dbReference type="RefSeq" id="WP_074238776.1">
    <property type="nucleotide sequence ID" value="NZ_FSRA01000001.1"/>
</dbReference>
<dbReference type="Gene3D" id="1.25.40.390">
    <property type="match status" value="1"/>
</dbReference>
<evidence type="ECO:0000256" key="5">
    <source>
        <dbReference type="ARBA" id="ARBA00023237"/>
    </source>
</evidence>
<feature type="domain" description="RagB/SusD" evidence="7">
    <location>
        <begin position="351"/>
        <end position="617"/>
    </location>
</feature>
<evidence type="ECO:0000256" key="2">
    <source>
        <dbReference type="ARBA" id="ARBA00006275"/>
    </source>
</evidence>
<dbReference type="InterPro" id="IPR012944">
    <property type="entry name" value="SusD_RagB_dom"/>
</dbReference>
<dbReference type="Proteomes" id="UP000185003">
    <property type="component" value="Unassembled WGS sequence"/>
</dbReference>
<reference evidence="9 10" key="1">
    <citation type="submission" date="2016-11" db="EMBL/GenBank/DDBJ databases">
        <authorList>
            <person name="Jaros S."/>
            <person name="Januszkiewicz K."/>
            <person name="Wedrychowicz H."/>
        </authorList>
    </citation>
    <scope>NUCLEOTIDE SEQUENCE [LARGE SCALE GENOMIC DNA]</scope>
    <source>
        <strain evidence="9 10">DSM 24787</strain>
    </source>
</reference>
<evidence type="ECO:0000256" key="1">
    <source>
        <dbReference type="ARBA" id="ARBA00004442"/>
    </source>
</evidence>
<feature type="domain" description="SusD-like N-terminal" evidence="8">
    <location>
        <begin position="100"/>
        <end position="229"/>
    </location>
</feature>
<dbReference type="OrthoDB" id="5694214at2"/>
<dbReference type="EMBL" id="FSRA01000001">
    <property type="protein sequence ID" value="SIN82973.1"/>
    <property type="molecule type" value="Genomic_DNA"/>
</dbReference>
<dbReference type="Pfam" id="PF14322">
    <property type="entry name" value="SusD-like_3"/>
    <property type="match status" value="1"/>
</dbReference>
<dbReference type="AlphaFoldDB" id="A0A1N6EIY5"/>
<evidence type="ECO:0000256" key="6">
    <source>
        <dbReference type="SAM" id="MobiDB-lite"/>
    </source>
</evidence>
<keyword evidence="3" id="KW-0732">Signal</keyword>
<keyword evidence="10" id="KW-1185">Reference proteome</keyword>
<keyword evidence="4" id="KW-0472">Membrane</keyword>
<keyword evidence="5" id="KW-0998">Cell outer membrane</keyword>
<evidence type="ECO:0000259" key="7">
    <source>
        <dbReference type="Pfam" id="PF07980"/>
    </source>
</evidence>
<evidence type="ECO:0000313" key="9">
    <source>
        <dbReference type="EMBL" id="SIN82973.1"/>
    </source>
</evidence>
<gene>
    <name evidence="9" type="ORF">SAMN04488055_1646</name>
</gene>
<dbReference type="PROSITE" id="PS51257">
    <property type="entry name" value="PROKAR_LIPOPROTEIN"/>
    <property type="match status" value="1"/>
</dbReference>
<evidence type="ECO:0000313" key="10">
    <source>
        <dbReference type="Proteomes" id="UP000185003"/>
    </source>
</evidence>
<evidence type="ECO:0000256" key="3">
    <source>
        <dbReference type="ARBA" id="ARBA00022729"/>
    </source>
</evidence>
<feature type="compositionally biased region" description="Polar residues" evidence="6">
    <location>
        <begin position="603"/>
        <end position="617"/>
    </location>
</feature>
<dbReference type="InterPro" id="IPR033985">
    <property type="entry name" value="SusD-like_N"/>
</dbReference>
<dbReference type="GO" id="GO:0009279">
    <property type="term" value="C:cell outer membrane"/>
    <property type="evidence" value="ECO:0007669"/>
    <property type="project" value="UniProtKB-SubCell"/>
</dbReference>
<proteinExistence type="inferred from homology"/>
<sequence length="617" mass="70647">MQQLKYILTVISFCAVFTSCTKDGAGLLDKAESGDLNEERVFTNAKYTKEFLTDIYRRIPYGWDDNVYLDASTDDGEARPWWGWVNNIHVGAYNPTSMPDKFKRWANYYAAIRACNLFLSKIDGAPIDAEQYMNSEEVKERMKYEAVCLRAYYYTELVRWYGGVPIITKVLTRDSPELYSKRASLAEIQEFILKECDSAAAHLPARQTGVDYMRVTSGVAKAIKARLLLHLASPLFNSTTAGPASPWSWGSYDANRWKNAADAAKAVMDHKDELGAPVYSLVVKTEANNYFGAKVTYPGSYKAMGWFNVFITRVNTEMMLAYGKKGTTNELDKWQLPGAMQKAGDASYTLPTYNYAACFETKDGIPVYVTDEYGVPVIDANGQFTVNPASGFDPQKPYINRDSRFYHSIWYNGSMFGGTTFNPWRSEDGSFGQEFLSGYAHTGLFLRKFMDPKNISLSNGVTGQTNHNFPLYRYVEMLLNYAEALNEFLPDGASRMEVIQALDQIRLRADMPNVNTTFTTNGWNVNDQKQMRKFIRNERRIELAFEEHRFFDIRRWLIGEQTQKVVYEHDIFKKLDGSFVYTIKVWERRVFQPKHNLLPLPQSEVNNNPNMQQNPGW</sequence>
<organism evidence="9 10">
    <name type="scientific">Chitinophaga niabensis</name>
    <dbReference type="NCBI Taxonomy" id="536979"/>
    <lineage>
        <taxon>Bacteria</taxon>
        <taxon>Pseudomonadati</taxon>
        <taxon>Bacteroidota</taxon>
        <taxon>Chitinophagia</taxon>
        <taxon>Chitinophagales</taxon>
        <taxon>Chitinophagaceae</taxon>
        <taxon>Chitinophaga</taxon>
    </lineage>
</organism>
<comment type="similarity">
    <text evidence="2">Belongs to the SusD family.</text>
</comment>
<evidence type="ECO:0000259" key="8">
    <source>
        <dbReference type="Pfam" id="PF14322"/>
    </source>
</evidence>
<dbReference type="STRING" id="536979.SAMN04488055_1646"/>
<dbReference type="Pfam" id="PF07980">
    <property type="entry name" value="SusD_RagB"/>
    <property type="match status" value="1"/>
</dbReference>
<evidence type="ECO:0000256" key="4">
    <source>
        <dbReference type="ARBA" id="ARBA00023136"/>
    </source>
</evidence>